<evidence type="ECO:0000256" key="2">
    <source>
        <dbReference type="SAM" id="MobiDB-lite"/>
    </source>
</evidence>
<dbReference type="OrthoDB" id="6294095at2759"/>
<gene>
    <name evidence="4" type="ORF">CSKR_104416</name>
</gene>
<evidence type="ECO:0000256" key="3">
    <source>
        <dbReference type="SAM" id="SignalP"/>
    </source>
</evidence>
<feature type="region of interest" description="Disordered" evidence="2">
    <location>
        <begin position="266"/>
        <end position="289"/>
    </location>
</feature>
<keyword evidence="1" id="KW-0175">Coiled coil</keyword>
<accession>A0A8T1MWL8</accession>
<protein>
    <submittedName>
        <fullName evidence="4">Uncharacterized protein</fullName>
    </submittedName>
</protein>
<evidence type="ECO:0000313" key="4">
    <source>
        <dbReference type="EMBL" id="KAG5453308.1"/>
    </source>
</evidence>
<proteinExistence type="predicted"/>
<keyword evidence="3" id="KW-0732">Signal</keyword>
<reference evidence="4 5" key="2">
    <citation type="journal article" date="2021" name="Genomics">
        <title>High-quality reference genome for Clonorchis sinensis.</title>
        <authorList>
            <person name="Young N.D."/>
            <person name="Stroehlein A.J."/>
            <person name="Kinkar L."/>
            <person name="Wang T."/>
            <person name="Sohn W.M."/>
            <person name="Chang B.C.H."/>
            <person name="Kaur P."/>
            <person name="Weisz D."/>
            <person name="Dudchenko O."/>
            <person name="Aiden E.L."/>
            <person name="Korhonen P.K."/>
            <person name="Gasser R.B."/>
        </authorList>
    </citation>
    <scope>NUCLEOTIDE SEQUENCE [LARGE SCALE GENOMIC DNA]</scope>
    <source>
        <strain evidence="4">Cs-k2</strain>
    </source>
</reference>
<evidence type="ECO:0000256" key="1">
    <source>
        <dbReference type="SAM" id="Coils"/>
    </source>
</evidence>
<keyword evidence="5" id="KW-1185">Reference proteome</keyword>
<dbReference type="Proteomes" id="UP000286415">
    <property type="component" value="Unassembled WGS sequence"/>
</dbReference>
<feature type="coiled-coil region" evidence="1">
    <location>
        <begin position="18"/>
        <end position="45"/>
    </location>
</feature>
<evidence type="ECO:0000313" key="5">
    <source>
        <dbReference type="Proteomes" id="UP000286415"/>
    </source>
</evidence>
<reference evidence="4 5" key="1">
    <citation type="journal article" date="2018" name="Biotechnol. Adv.">
        <title>Improved genomic resources and new bioinformatic workflow for the carcinogenic parasite Clonorchis sinensis: Biotechnological implications.</title>
        <authorList>
            <person name="Wang D."/>
            <person name="Korhonen P.K."/>
            <person name="Gasser R.B."/>
            <person name="Young N.D."/>
        </authorList>
    </citation>
    <scope>NUCLEOTIDE SEQUENCE [LARGE SCALE GENOMIC DNA]</scope>
    <source>
        <strain evidence="4">Cs-k2</strain>
    </source>
</reference>
<dbReference type="EMBL" id="NIRI02000013">
    <property type="protein sequence ID" value="KAG5453308.1"/>
    <property type="molecule type" value="Genomic_DNA"/>
</dbReference>
<dbReference type="AlphaFoldDB" id="A0A8T1MWL8"/>
<feature type="compositionally biased region" description="Basic and acidic residues" evidence="2">
    <location>
        <begin position="267"/>
        <end position="281"/>
    </location>
</feature>
<feature type="chain" id="PRO_5035818341" evidence="3">
    <location>
        <begin position="21"/>
        <end position="289"/>
    </location>
</feature>
<name>A0A8T1MWL8_CLOSI</name>
<feature type="signal peptide" evidence="3">
    <location>
        <begin position="1"/>
        <end position="20"/>
    </location>
</feature>
<organism evidence="4 5">
    <name type="scientific">Clonorchis sinensis</name>
    <name type="common">Chinese liver fluke</name>
    <dbReference type="NCBI Taxonomy" id="79923"/>
    <lineage>
        <taxon>Eukaryota</taxon>
        <taxon>Metazoa</taxon>
        <taxon>Spiralia</taxon>
        <taxon>Lophotrochozoa</taxon>
        <taxon>Platyhelminthes</taxon>
        <taxon>Trematoda</taxon>
        <taxon>Digenea</taxon>
        <taxon>Opisthorchiida</taxon>
        <taxon>Opisthorchiata</taxon>
        <taxon>Opisthorchiidae</taxon>
        <taxon>Clonorchis</taxon>
    </lineage>
</organism>
<sequence>MTKATGVFATFLLLLVICKAKEAQKAAVEQKHHDLEQVLSEIEVKHPEWETECLDGDNGHSTCHTKGKNWSEFVRTYPRMTNTTVALATFLLLLVICKANEGKETVAHEKPHDLEQVLSEIEVNDPEMDTECTEGDDGHITCHTKGKNWSNLVRKVHHHRQHEISVRHRCLLPQRVEVERPHTTEVYSQLSMSMTLRLRVEATVQEGPLAPTQISQNLKFLRTFKVYQESEWKQPPHNDEPLVTTRTDWLSKTAQFNAAENSLTVHDSFRPSRDSSRRHSTEFLSTIYP</sequence>
<comment type="caution">
    <text evidence="4">The sequence shown here is derived from an EMBL/GenBank/DDBJ whole genome shotgun (WGS) entry which is preliminary data.</text>
</comment>